<feature type="compositionally biased region" description="Basic and acidic residues" evidence="1">
    <location>
        <begin position="25"/>
        <end position="36"/>
    </location>
</feature>
<keyword evidence="3" id="KW-1185">Reference proteome</keyword>
<comment type="caution">
    <text evidence="2">The sequence shown here is derived from an EMBL/GenBank/DDBJ whole genome shotgun (WGS) entry which is preliminary data.</text>
</comment>
<sequence>MSEYDLGAIKAPLKLKSSKKKRKSTKYEEDAGNEEGKQLEYVNNELEGLAASKAVKVTRLTASEERFKRIQDKRKKEKIEKFISKSHKEKVQEFNERLDKLPEHNDMPKVGPG</sequence>
<gene>
    <name evidence="2" type="ORF">AYI70_g1201</name>
</gene>
<dbReference type="InterPro" id="IPR013865">
    <property type="entry name" value="FAM32A"/>
</dbReference>
<dbReference type="PANTHER" id="PTHR13282">
    <property type="entry name" value="PROTEIN FAM32A"/>
    <property type="match status" value="1"/>
</dbReference>
<proteinExistence type="predicted"/>
<dbReference type="STRING" id="133412.A0A1R1YDK8"/>
<dbReference type="EMBL" id="LSSN01000241">
    <property type="protein sequence ID" value="OMJ25004.1"/>
    <property type="molecule type" value="Genomic_DNA"/>
</dbReference>
<reference evidence="2 3" key="1">
    <citation type="submission" date="2017-01" db="EMBL/GenBank/DDBJ databases">
        <authorList>
            <person name="Mah S.A."/>
            <person name="Swanson W.J."/>
            <person name="Moy G.W."/>
            <person name="Vacquier V.D."/>
        </authorList>
    </citation>
    <scope>NUCLEOTIDE SEQUENCE [LARGE SCALE GENOMIC DNA]</scope>
    <source>
        <strain evidence="2 3">GSMNP</strain>
    </source>
</reference>
<dbReference type="PANTHER" id="PTHR13282:SF6">
    <property type="entry name" value="PROTEIN FAM32A"/>
    <property type="match status" value="1"/>
</dbReference>
<feature type="region of interest" description="Disordered" evidence="1">
    <location>
        <begin position="15"/>
        <end position="36"/>
    </location>
</feature>
<evidence type="ECO:0000256" key="1">
    <source>
        <dbReference type="SAM" id="MobiDB-lite"/>
    </source>
</evidence>
<name>A0A1R1YDK8_9FUNG</name>
<evidence type="ECO:0000313" key="3">
    <source>
        <dbReference type="Proteomes" id="UP000187283"/>
    </source>
</evidence>
<evidence type="ECO:0000313" key="2">
    <source>
        <dbReference type="EMBL" id="OMJ25004.1"/>
    </source>
</evidence>
<accession>A0A1R1YDK8</accession>
<dbReference type="Proteomes" id="UP000187283">
    <property type="component" value="Unassembled WGS sequence"/>
</dbReference>
<organism evidence="2 3">
    <name type="scientific">Smittium culicis</name>
    <dbReference type="NCBI Taxonomy" id="133412"/>
    <lineage>
        <taxon>Eukaryota</taxon>
        <taxon>Fungi</taxon>
        <taxon>Fungi incertae sedis</taxon>
        <taxon>Zoopagomycota</taxon>
        <taxon>Kickxellomycotina</taxon>
        <taxon>Harpellomycetes</taxon>
        <taxon>Harpellales</taxon>
        <taxon>Legeriomycetaceae</taxon>
        <taxon>Smittium</taxon>
    </lineage>
</organism>
<dbReference type="OrthoDB" id="205403at2759"/>
<dbReference type="AlphaFoldDB" id="A0A1R1YDK8"/>
<protein>
    <submittedName>
        <fullName evidence="2">Protein FAM32A-like</fullName>
    </submittedName>
</protein>
<dbReference type="GO" id="GO:0005730">
    <property type="term" value="C:nucleolus"/>
    <property type="evidence" value="ECO:0007669"/>
    <property type="project" value="TreeGrafter"/>
</dbReference>